<evidence type="ECO:0000256" key="3">
    <source>
        <dbReference type="ARBA" id="ARBA00038157"/>
    </source>
</evidence>
<evidence type="ECO:0000256" key="2">
    <source>
        <dbReference type="ARBA" id="ARBA00023002"/>
    </source>
</evidence>
<dbReference type="SUPFAM" id="SSF51430">
    <property type="entry name" value="NAD(P)-linked oxidoreductase"/>
    <property type="match status" value="1"/>
</dbReference>
<comment type="caution">
    <text evidence="5">The sequence shown here is derived from an EMBL/GenBank/DDBJ whole genome shotgun (WGS) entry which is preliminary data.</text>
</comment>
<dbReference type="GO" id="GO:0016491">
    <property type="term" value="F:oxidoreductase activity"/>
    <property type="evidence" value="ECO:0007669"/>
    <property type="project" value="UniProtKB-KW"/>
</dbReference>
<dbReference type="Pfam" id="PF00248">
    <property type="entry name" value="Aldo_ket_red"/>
    <property type="match status" value="1"/>
</dbReference>
<comment type="similarity">
    <text evidence="3">Belongs to the aldo/keto reductase family. Aldo/keto reductase 2 subfamily.</text>
</comment>
<dbReference type="OrthoDB" id="48988at2759"/>
<dbReference type="EMBL" id="ML978771">
    <property type="protein sequence ID" value="KAF2083574.1"/>
    <property type="molecule type" value="Genomic_DNA"/>
</dbReference>
<dbReference type="InterPro" id="IPR023210">
    <property type="entry name" value="NADP_OxRdtase_dom"/>
</dbReference>
<evidence type="ECO:0000313" key="5">
    <source>
        <dbReference type="EMBL" id="KAF2083574.1"/>
    </source>
</evidence>
<name>A0A9P4HL38_9PEZI</name>
<dbReference type="Gene3D" id="3.20.20.100">
    <property type="entry name" value="NADP-dependent oxidoreductase domain"/>
    <property type="match status" value="1"/>
</dbReference>
<evidence type="ECO:0000313" key="6">
    <source>
        <dbReference type="Proteomes" id="UP000799776"/>
    </source>
</evidence>
<dbReference type="AlphaFoldDB" id="A0A9P4HL38"/>
<sequence>MSLFAPAPTPKSQLGFHRILSPTAGARVSPLCLGAMNFGDAWEQFMGKCTKETAFEMLDFFYDNGGNFVDTANNYQNEESEKWIGEWMADRKNRDEMFIATKFTTYYPSPENGPKIRVNYQGNHAKSIRLSVEHSLEKLQTKYIDLLYLHWWDFTTSIPELMQSLHRLVLIGKVIYLGISDTPAWIVSKANQYARDHALTPFSVYQGRWNAGARDLERDILLMCQDEGMAIAPWSALGGGMFKTEAELARGDGRKMAPQSETQKRVSAALEKLAKKKDTLITSIALAYVMHKAPYVFPIVGGRKIDHLKGNIEALSIELSDEEIDEIEAAEPFDIGFPMTMLFEFGGKQKYNSRMTSKDVPLLAPAAHLQTVEKPRPIPATKMPESS</sequence>
<gene>
    <name evidence="5" type="ORF">K490DRAFT_69683</name>
</gene>
<evidence type="ECO:0000256" key="1">
    <source>
        <dbReference type="ARBA" id="ARBA00022857"/>
    </source>
</evidence>
<dbReference type="CDD" id="cd19146">
    <property type="entry name" value="AKR_AKR9A1-2"/>
    <property type="match status" value="1"/>
</dbReference>
<organism evidence="5 6">
    <name type="scientific">Saccharata proteae CBS 121410</name>
    <dbReference type="NCBI Taxonomy" id="1314787"/>
    <lineage>
        <taxon>Eukaryota</taxon>
        <taxon>Fungi</taxon>
        <taxon>Dikarya</taxon>
        <taxon>Ascomycota</taxon>
        <taxon>Pezizomycotina</taxon>
        <taxon>Dothideomycetes</taxon>
        <taxon>Dothideomycetes incertae sedis</taxon>
        <taxon>Botryosphaeriales</taxon>
        <taxon>Saccharataceae</taxon>
        <taxon>Saccharata</taxon>
    </lineage>
</organism>
<reference evidence="5" key="1">
    <citation type="journal article" date="2020" name="Stud. Mycol.">
        <title>101 Dothideomycetes genomes: a test case for predicting lifestyles and emergence of pathogens.</title>
        <authorList>
            <person name="Haridas S."/>
            <person name="Albert R."/>
            <person name="Binder M."/>
            <person name="Bloem J."/>
            <person name="Labutti K."/>
            <person name="Salamov A."/>
            <person name="Andreopoulos B."/>
            <person name="Baker S."/>
            <person name="Barry K."/>
            <person name="Bills G."/>
            <person name="Bluhm B."/>
            <person name="Cannon C."/>
            <person name="Castanera R."/>
            <person name="Culley D."/>
            <person name="Daum C."/>
            <person name="Ezra D."/>
            <person name="Gonzalez J."/>
            <person name="Henrissat B."/>
            <person name="Kuo A."/>
            <person name="Liang C."/>
            <person name="Lipzen A."/>
            <person name="Lutzoni F."/>
            <person name="Magnuson J."/>
            <person name="Mondo S."/>
            <person name="Nolan M."/>
            <person name="Ohm R."/>
            <person name="Pangilinan J."/>
            <person name="Park H.-J."/>
            <person name="Ramirez L."/>
            <person name="Alfaro M."/>
            <person name="Sun H."/>
            <person name="Tritt A."/>
            <person name="Yoshinaga Y."/>
            <person name="Zwiers L.-H."/>
            <person name="Turgeon B."/>
            <person name="Goodwin S."/>
            <person name="Spatafora J."/>
            <person name="Crous P."/>
            <person name="Grigoriev I."/>
        </authorList>
    </citation>
    <scope>NUCLEOTIDE SEQUENCE</scope>
    <source>
        <strain evidence="5">CBS 121410</strain>
    </source>
</reference>
<keyword evidence="2" id="KW-0560">Oxidoreductase</keyword>
<dbReference type="InterPro" id="IPR036812">
    <property type="entry name" value="NAD(P)_OxRdtase_dom_sf"/>
</dbReference>
<accession>A0A9P4HL38</accession>
<protein>
    <submittedName>
        <fullName evidence="5">Aldo/keto reductase</fullName>
    </submittedName>
</protein>
<keyword evidence="6" id="KW-1185">Reference proteome</keyword>
<keyword evidence="1" id="KW-0521">NADP</keyword>
<proteinExistence type="inferred from homology"/>
<dbReference type="PANTHER" id="PTHR43364:SF7">
    <property type="entry name" value="NADP-DEPENDENT OXIDOREDUCTASE DOMAIN-CONTAINING PROTEIN-RELATED"/>
    <property type="match status" value="1"/>
</dbReference>
<dbReference type="PANTHER" id="PTHR43364">
    <property type="entry name" value="NADH-SPECIFIC METHYLGLYOXAL REDUCTASE-RELATED"/>
    <property type="match status" value="1"/>
</dbReference>
<dbReference type="Proteomes" id="UP000799776">
    <property type="component" value="Unassembled WGS sequence"/>
</dbReference>
<evidence type="ECO:0000259" key="4">
    <source>
        <dbReference type="Pfam" id="PF00248"/>
    </source>
</evidence>
<feature type="domain" description="NADP-dependent oxidoreductase" evidence="4">
    <location>
        <begin position="30"/>
        <end position="330"/>
    </location>
</feature>
<dbReference type="InterPro" id="IPR050523">
    <property type="entry name" value="AKR_Detox_Biosynth"/>
</dbReference>